<accession>A0A9D1HGQ3</accession>
<dbReference type="Pfam" id="PF03235">
    <property type="entry name" value="GmrSD_N"/>
    <property type="match status" value="1"/>
</dbReference>
<dbReference type="InterPro" id="IPR004919">
    <property type="entry name" value="GmrSD_N"/>
</dbReference>
<dbReference type="PANTHER" id="PTHR39639">
    <property type="entry name" value="CHROMOSOME 16, WHOLE GENOME SHOTGUN SEQUENCE"/>
    <property type="match status" value="1"/>
</dbReference>
<protein>
    <submittedName>
        <fullName evidence="2">DUF262 domain-containing protein</fullName>
    </submittedName>
</protein>
<dbReference type="EMBL" id="DVLT01000046">
    <property type="protein sequence ID" value="HIU03031.1"/>
    <property type="molecule type" value="Genomic_DNA"/>
</dbReference>
<evidence type="ECO:0000259" key="1">
    <source>
        <dbReference type="Pfam" id="PF03235"/>
    </source>
</evidence>
<sequence length="382" mass="45271">MITVREQMIVDEIKEETDSYSDDSLFNITSFGTDMTFRELITMYEEGDLEKPEMQRNYVWNKNEASRFIDSVLLGLPVPSIFLAKTKDEKRLIVDGYQRIMTVYDYVQRGIFGGDNKSFALSNSEIINKRWRGKTFQELQPEEKRRIRNFPIHAIVFEQKEPQDDTGMYQIFERINTGGRTLKPQEIRNCVYHGEFNKLLIELNNNINWRKMYNNGAKDTRMADIELILRMFAFGYIYSQEEIQQKQINLVKYLNQFMKRNDSFGIVSKEELSNNFNAIMEFFVNNFSVNIFRNGKKKDDYISFSKRINPAIVDSIFAATMYINKKNGLDFGESIDFTERYERLILMDDYQDSISKRTTNIDKIQKRINLACEVLYGEHYEW</sequence>
<evidence type="ECO:0000313" key="3">
    <source>
        <dbReference type="Proteomes" id="UP000824164"/>
    </source>
</evidence>
<dbReference type="AlphaFoldDB" id="A0A9D1HGQ3"/>
<feature type="domain" description="GmrSD restriction endonucleases N-terminal" evidence="1">
    <location>
        <begin position="39"/>
        <end position="192"/>
    </location>
</feature>
<reference evidence="2" key="1">
    <citation type="submission" date="2020-10" db="EMBL/GenBank/DDBJ databases">
        <authorList>
            <person name="Gilroy R."/>
        </authorList>
    </citation>
    <scope>NUCLEOTIDE SEQUENCE</scope>
    <source>
        <strain evidence="2">CHK187-14744</strain>
    </source>
</reference>
<reference evidence="2" key="2">
    <citation type="journal article" date="2021" name="PeerJ">
        <title>Extensive microbial diversity within the chicken gut microbiome revealed by metagenomics and culture.</title>
        <authorList>
            <person name="Gilroy R."/>
            <person name="Ravi A."/>
            <person name="Getino M."/>
            <person name="Pursley I."/>
            <person name="Horton D.L."/>
            <person name="Alikhan N.F."/>
            <person name="Baker D."/>
            <person name="Gharbi K."/>
            <person name="Hall N."/>
            <person name="Watson M."/>
            <person name="Adriaenssens E.M."/>
            <person name="Foster-Nyarko E."/>
            <person name="Jarju S."/>
            <person name="Secka A."/>
            <person name="Antonio M."/>
            <person name="Oren A."/>
            <person name="Chaudhuri R.R."/>
            <person name="La Ragione R."/>
            <person name="Hildebrand F."/>
            <person name="Pallen M.J."/>
        </authorList>
    </citation>
    <scope>NUCLEOTIDE SEQUENCE</scope>
    <source>
        <strain evidence="2">CHK187-14744</strain>
    </source>
</reference>
<dbReference type="Proteomes" id="UP000824164">
    <property type="component" value="Unassembled WGS sequence"/>
</dbReference>
<organism evidence="2 3">
    <name type="scientific">Candidatus Onthocola gallistercoris</name>
    <dbReference type="NCBI Taxonomy" id="2840876"/>
    <lineage>
        <taxon>Bacteria</taxon>
        <taxon>Bacillati</taxon>
        <taxon>Bacillota</taxon>
        <taxon>Bacilli</taxon>
        <taxon>Candidatus Onthocola</taxon>
    </lineage>
</organism>
<gene>
    <name evidence="2" type="ORF">IAB63_07245</name>
</gene>
<evidence type="ECO:0000313" key="2">
    <source>
        <dbReference type="EMBL" id="HIU03031.1"/>
    </source>
</evidence>
<dbReference type="PANTHER" id="PTHR39639:SF1">
    <property type="entry name" value="DUF262 DOMAIN-CONTAINING PROTEIN"/>
    <property type="match status" value="1"/>
</dbReference>
<name>A0A9D1HGQ3_9FIRM</name>
<proteinExistence type="predicted"/>
<comment type="caution">
    <text evidence="2">The sequence shown here is derived from an EMBL/GenBank/DDBJ whole genome shotgun (WGS) entry which is preliminary data.</text>
</comment>